<feature type="transmembrane region" description="Helical" evidence="9">
    <location>
        <begin position="166"/>
        <end position="184"/>
    </location>
</feature>
<evidence type="ECO:0000256" key="7">
    <source>
        <dbReference type="PIRSR" id="PIRSR600715-1"/>
    </source>
</evidence>
<feature type="binding site" evidence="7">
    <location>
        <position position="225"/>
    </location>
    <ligand>
        <name>Mg(2+)</name>
        <dbReference type="ChEBI" id="CHEBI:18420"/>
    </ligand>
</feature>
<dbReference type="PANTHER" id="PTHR22926:SF3">
    <property type="entry name" value="UNDECAPRENYL-PHOSPHATE ALPHA-N-ACETYLGLUCOSAMINYL 1-PHOSPHATE TRANSFERASE"/>
    <property type="match status" value="1"/>
</dbReference>
<evidence type="ECO:0000256" key="2">
    <source>
        <dbReference type="ARBA" id="ARBA00022475"/>
    </source>
</evidence>
<feature type="transmembrane region" description="Helical" evidence="9">
    <location>
        <begin position="6"/>
        <end position="26"/>
    </location>
</feature>
<feature type="transmembrane region" description="Helical" evidence="9">
    <location>
        <begin position="108"/>
        <end position="128"/>
    </location>
</feature>
<feature type="region of interest" description="Disordered" evidence="8">
    <location>
        <begin position="370"/>
        <end position="391"/>
    </location>
</feature>
<feature type="transmembrane region" description="Helical" evidence="9">
    <location>
        <begin position="257"/>
        <end position="283"/>
    </location>
</feature>
<comment type="caution">
    <text evidence="10">The sequence shown here is derived from an EMBL/GenBank/DDBJ whole genome shotgun (WGS) entry which is preliminary data.</text>
</comment>
<evidence type="ECO:0000256" key="5">
    <source>
        <dbReference type="ARBA" id="ARBA00022989"/>
    </source>
</evidence>
<keyword evidence="4 9" id="KW-0812">Transmembrane</keyword>
<feature type="transmembrane region" description="Helical" evidence="9">
    <location>
        <begin position="47"/>
        <end position="65"/>
    </location>
</feature>
<dbReference type="OrthoDB" id="9783652at2"/>
<keyword evidence="7" id="KW-0460">Magnesium</keyword>
<proteinExistence type="predicted"/>
<organism evidence="10 11">
    <name type="scientific">Tessaracoccus antarcticus</name>
    <dbReference type="NCBI Taxonomy" id="2479848"/>
    <lineage>
        <taxon>Bacteria</taxon>
        <taxon>Bacillati</taxon>
        <taxon>Actinomycetota</taxon>
        <taxon>Actinomycetes</taxon>
        <taxon>Propionibacteriales</taxon>
        <taxon>Propionibacteriaceae</taxon>
        <taxon>Tessaracoccus</taxon>
    </lineage>
</organism>
<comment type="subcellular location">
    <subcellularLocation>
        <location evidence="1">Cell membrane</location>
        <topology evidence="1">Multi-pass membrane protein</topology>
    </subcellularLocation>
</comment>
<dbReference type="GO" id="GO:0046872">
    <property type="term" value="F:metal ion binding"/>
    <property type="evidence" value="ECO:0007669"/>
    <property type="project" value="UniProtKB-KW"/>
</dbReference>
<evidence type="ECO:0000256" key="3">
    <source>
        <dbReference type="ARBA" id="ARBA00022679"/>
    </source>
</evidence>
<dbReference type="GO" id="GO:0005886">
    <property type="term" value="C:plasma membrane"/>
    <property type="evidence" value="ECO:0007669"/>
    <property type="project" value="UniProtKB-SubCell"/>
</dbReference>
<feature type="transmembrane region" description="Helical" evidence="9">
    <location>
        <begin position="228"/>
        <end position="245"/>
    </location>
</feature>
<feature type="transmembrane region" description="Helical" evidence="9">
    <location>
        <begin position="77"/>
        <end position="96"/>
    </location>
</feature>
<protein>
    <submittedName>
        <fullName evidence="10">Undecaprenyl/decaprenyl-phosphate alpha-N-acetylglucosaminyl 1-phosphate transferase</fullName>
    </submittedName>
</protein>
<dbReference type="EMBL" id="REFW01000003">
    <property type="protein sequence ID" value="RMB58844.1"/>
    <property type="molecule type" value="Genomic_DNA"/>
</dbReference>
<evidence type="ECO:0000256" key="9">
    <source>
        <dbReference type="SAM" id="Phobius"/>
    </source>
</evidence>
<accession>A0A3M0G1Q3</accession>
<dbReference type="PANTHER" id="PTHR22926">
    <property type="entry name" value="PHOSPHO-N-ACETYLMURAMOYL-PENTAPEPTIDE-TRANSFERASE"/>
    <property type="match status" value="1"/>
</dbReference>
<dbReference type="GO" id="GO:0071555">
    <property type="term" value="P:cell wall organization"/>
    <property type="evidence" value="ECO:0007669"/>
    <property type="project" value="TreeGrafter"/>
</dbReference>
<evidence type="ECO:0000313" key="11">
    <source>
        <dbReference type="Proteomes" id="UP000275256"/>
    </source>
</evidence>
<keyword evidence="11" id="KW-1185">Reference proteome</keyword>
<keyword evidence="2" id="KW-1003">Cell membrane</keyword>
<evidence type="ECO:0000256" key="8">
    <source>
        <dbReference type="SAM" id="MobiDB-lite"/>
    </source>
</evidence>
<reference evidence="10 11" key="1">
    <citation type="submission" date="2018-10" db="EMBL/GenBank/DDBJ databases">
        <title>Tessaracoccus antarcticuss sp. nov., isolated from sediment.</title>
        <authorList>
            <person name="Zhou L.Y."/>
            <person name="Du Z.J."/>
        </authorList>
    </citation>
    <scope>NUCLEOTIDE SEQUENCE [LARGE SCALE GENOMIC DNA]</scope>
    <source>
        <strain evidence="10 11">JDX10</strain>
    </source>
</reference>
<evidence type="ECO:0000313" key="10">
    <source>
        <dbReference type="EMBL" id="RMB58844.1"/>
    </source>
</evidence>
<evidence type="ECO:0000256" key="6">
    <source>
        <dbReference type="ARBA" id="ARBA00023136"/>
    </source>
</evidence>
<feature type="transmembrane region" description="Helical" evidence="9">
    <location>
        <begin position="313"/>
        <end position="333"/>
    </location>
</feature>
<dbReference type="CDD" id="cd06853">
    <property type="entry name" value="GT_WecA_like"/>
    <property type="match status" value="1"/>
</dbReference>
<feature type="binding site" evidence="7">
    <location>
        <position position="158"/>
    </location>
    <ligand>
        <name>Mg(2+)</name>
        <dbReference type="ChEBI" id="CHEBI:18420"/>
    </ligand>
</feature>
<keyword evidence="3 10" id="KW-0808">Transferase</keyword>
<keyword evidence="6 9" id="KW-0472">Membrane</keyword>
<feature type="transmembrane region" description="Helical" evidence="9">
    <location>
        <begin position="140"/>
        <end position="159"/>
    </location>
</feature>
<name>A0A3M0G1Q3_9ACTN</name>
<feature type="transmembrane region" description="Helical" evidence="9">
    <location>
        <begin position="196"/>
        <end position="216"/>
    </location>
</feature>
<dbReference type="AlphaFoldDB" id="A0A3M0G1Q3"/>
<sequence length="391" mass="41540">MREYLLVLLVAATTTYLLAGLCRTIAVRTGAMATVRSRDVHTEPIPYYGGVAMLGGLAVAFWLALQLPFLGRHASVAHDASAVLWAGLVICVIGVLDDKYDMPALVKLGGQVLAAGVAVLQGVRIYWIPLPDRIVGLDDASSILVTFFFIALCVNAINFVDGLDGLAAGVVAIGSGAFFAYSYVLAYEQELVRATTASLITVATVGVCLGFLGHNFHPAKMFMGDSGAMLLGLLMAMSAISFTGLDSSALPSAPGDILPALLPILLPFAALALPFLDLVLAYVRRTRNGQYWFVADKQHLHHRLVARGHSHRGAVLLMYAWTAVLSVGLVVITLSDEPYAVWVVGLALVAVIVWSTRPLRPVDALATPEPGVVTEADDPSLMKAGPHDDQV</sequence>
<keyword evidence="5 9" id="KW-1133">Transmembrane helix</keyword>
<dbReference type="GO" id="GO:0009103">
    <property type="term" value="P:lipopolysaccharide biosynthetic process"/>
    <property type="evidence" value="ECO:0007669"/>
    <property type="project" value="TreeGrafter"/>
</dbReference>
<dbReference type="GO" id="GO:0044038">
    <property type="term" value="P:cell wall macromolecule biosynthetic process"/>
    <property type="evidence" value="ECO:0007669"/>
    <property type="project" value="TreeGrafter"/>
</dbReference>
<gene>
    <name evidence="10" type="ORF">EAX62_12020</name>
</gene>
<evidence type="ECO:0000256" key="1">
    <source>
        <dbReference type="ARBA" id="ARBA00004651"/>
    </source>
</evidence>
<dbReference type="InterPro" id="IPR000715">
    <property type="entry name" value="Glycosyl_transferase_4"/>
</dbReference>
<feature type="transmembrane region" description="Helical" evidence="9">
    <location>
        <begin position="339"/>
        <end position="356"/>
    </location>
</feature>
<evidence type="ECO:0000256" key="4">
    <source>
        <dbReference type="ARBA" id="ARBA00022692"/>
    </source>
</evidence>
<keyword evidence="7" id="KW-0479">Metal-binding</keyword>
<dbReference type="Proteomes" id="UP000275256">
    <property type="component" value="Unassembled WGS sequence"/>
</dbReference>
<dbReference type="GO" id="GO:0016780">
    <property type="term" value="F:phosphotransferase activity, for other substituted phosphate groups"/>
    <property type="evidence" value="ECO:0007669"/>
    <property type="project" value="InterPro"/>
</dbReference>
<dbReference type="Pfam" id="PF00953">
    <property type="entry name" value="Glycos_transf_4"/>
    <property type="match status" value="1"/>
</dbReference>
<comment type="cofactor">
    <cofactor evidence="7">
        <name>Mg(2+)</name>
        <dbReference type="ChEBI" id="CHEBI:18420"/>
    </cofactor>
</comment>
<dbReference type="RefSeq" id="WP_121901964.1">
    <property type="nucleotide sequence ID" value="NZ_REFW01000003.1"/>
</dbReference>